<evidence type="ECO:0000313" key="2">
    <source>
        <dbReference type="EMBL" id="MBR8828265.1"/>
    </source>
</evidence>
<proteinExistence type="predicted"/>
<name>A0A941JV45_9CHRO</name>
<protein>
    <submittedName>
        <fullName evidence="2">Anti-sigma factor</fullName>
    </submittedName>
</protein>
<keyword evidence="1" id="KW-1133">Transmembrane helix</keyword>
<dbReference type="Proteomes" id="UP000767446">
    <property type="component" value="Unassembled WGS sequence"/>
</dbReference>
<organism evidence="2 3">
    <name type="scientific">Gomphosphaeria aponina SAG 52.96 = DSM 107014</name>
    <dbReference type="NCBI Taxonomy" id="1521640"/>
    <lineage>
        <taxon>Bacteria</taxon>
        <taxon>Bacillati</taxon>
        <taxon>Cyanobacteriota</taxon>
        <taxon>Cyanophyceae</taxon>
        <taxon>Oscillatoriophycideae</taxon>
        <taxon>Chroococcales</taxon>
        <taxon>Gomphosphaeriaceae</taxon>
        <taxon>Gomphosphaeria</taxon>
    </lineage>
</organism>
<evidence type="ECO:0000256" key="1">
    <source>
        <dbReference type="SAM" id="Phobius"/>
    </source>
</evidence>
<evidence type="ECO:0000313" key="3">
    <source>
        <dbReference type="Proteomes" id="UP000767446"/>
    </source>
</evidence>
<comment type="caution">
    <text evidence="2">The sequence shown here is derived from an EMBL/GenBank/DDBJ whole genome shotgun (WGS) entry which is preliminary data.</text>
</comment>
<sequence length="162" mass="18310">MYDNNNNNQTEEERFELLSAYLDGEVSATERHLVEQWLETDPQFRKLYQNLLRIQQGMQNIPVPPPAKSAQQLSAGVFQEIDRRKRFSRIFVWGGGAIAATLVAAMSSLLGNNSPAPQLAISPPQQFQETGLLIAINRPPIEIENPQELMLPLNRPPVEINY</sequence>
<keyword evidence="1" id="KW-0472">Membrane</keyword>
<dbReference type="AlphaFoldDB" id="A0A941JV45"/>
<keyword evidence="1" id="KW-0812">Transmembrane</keyword>
<accession>A0A941JV45</accession>
<feature type="transmembrane region" description="Helical" evidence="1">
    <location>
        <begin position="90"/>
        <end position="110"/>
    </location>
</feature>
<dbReference type="EMBL" id="JADQBC010000062">
    <property type="protein sequence ID" value="MBR8828265.1"/>
    <property type="molecule type" value="Genomic_DNA"/>
</dbReference>
<gene>
    <name evidence="2" type="ORF">DSM107014_10285</name>
</gene>
<reference evidence="2" key="1">
    <citation type="submission" date="2021-02" db="EMBL/GenBank/DDBJ databases">
        <title>Metagenome analyses of Stigonema ocellatum DSM 106950, Chlorogloea purpurea SAG 13.99 and Gomphosphaeria aponina DSM 107014.</title>
        <authorList>
            <person name="Marter P."/>
            <person name="Huang S."/>
        </authorList>
    </citation>
    <scope>NUCLEOTIDE SEQUENCE</scope>
    <source>
        <strain evidence="2">JP213</strain>
    </source>
</reference>